<dbReference type="PROSITE" id="PS50122">
    <property type="entry name" value="CHEB"/>
    <property type="match status" value="1"/>
</dbReference>
<feature type="active site" evidence="5">
    <location>
        <position position="471"/>
    </location>
</feature>
<accession>A0A4P2VVB4</accession>
<reference evidence="10 11" key="1">
    <citation type="submission" date="2018-12" db="EMBL/GenBank/DDBJ databases">
        <title>Rubrispira sanarue gen. nov., sp., nov., a member of the order Silvanigrellales, isolated from a brackish lake in Hamamatsu Japan.</title>
        <authorList>
            <person name="Maejima Y."/>
            <person name="Iino T."/>
            <person name="Muraguchi Y."/>
            <person name="Fukuda K."/>
            <person name="Nojiri H."/>
            <person name="Ohkuma M."/>
            <person name="Moriuchi R."/>
            <person name="Dohra H."/>
            <person name="Kimbara K."/>
            <person name="Shintani M."/>
        </authorList>
    </citation>
    <scope>NUCLEOTIDE SEQUENCE [LARGE SCALE GENOMIC DNA]</scope>
    <source>
        <strain evidence="10 11">RF1110005</strain>
    </source>
</reference>
<feature type="domain" description="CheB-type methylesterase" evidence="8">
    <location>
        <begin position="433"/>
        <end position="623"/>
    </location>
</feature>
<dbReference type="Proteomes" id="UP000291236">
    <property type="component" value="Chromosome"/>
</dbReference>
<organism evidence="10 11">
    <name type="scientific">Fluviispira sanaruensis</name>
    <dbReference type="NCBI Taxonomy" id="2493639"/>
    <lineage>
        <taxon>Bacteria</taxon>
        <taxon>Pseudomonadati</taxon>
        <taxon>Bdellovibrionota</taxon>
        <taxon>Oligoflexia</taxon>
        <taxon>Silvanigrellales</taxon>
        <taxon>Silvanigrellaceae</taxon>
        <taxon>Fluviispira</taxon>
    </lineage>
</organism>
<dbReference type="SMART" id="SM00448">
    <property type="entry name" value="REC"/>
    <property type="match status" value="1"/>
</dbReference>
<keyword evidence="2 5" id="KW-0378">Hydrolase</keyword>
<sequence>MKQNENFYLKIIKDIQGLIQVELNNEKIQLATEKIKLRLNILNFAKIEDYYEYYLQNVDVEIRNLISILTNHTTEFFREPEHFDFLADEIFPEFIKRNKPIRIWSAAASSGKEVYSIAICYLEACYTLGIKYEFIPPIEILGTDIDSISIEKCENGIYLASEIEKEIGKVLIQKYFDFGKDELKNHVRIKDSVHKLCKFKVHNLLVTPEDFGKFNIILIRNIIIYYKRKEVKNIIMSIKNHLEKHGYLILGHSESLNGITVPFTHIKNSIYLLNSEIMPDFTKVFVIDDALTVRDFLRKILTKEENFLLVGEAENPIEAMEILSTLEQQPHVIILDLNMPKMNGIEYLEFLKDKPHPPIVVMSSINFDEADNGIRCLELGAFDYIEKPKGVHSTMEIINIKNTILEARKSSKETFLKNKKSFSENKYYNLPKNISKPDLIAIGSSTGGVEALQTILTQIDKNFPPIVIVQHIPEYFSSALANRLNELCHFKVYEGKNKQVLENNCVYLAPGGKQMRIIEEKNSLILEVNDTEKINMHKPSIDYLFYSIAQLKIQLNICALILTGMGNDGANGLKELYDKNAFTIAQDEESSVVFGMPKEAIALGGVHHVASLKDIPNILKRIL</sequence>
<dbReference type="GO" id="GO:0008757">
    <property type="term" value="F:S-adenosylmethionine-dependent methyltransferase activity"/>
    <property type="evidence" value="ECO:0007669"/>
    <property type="project" value="InterPro"/>
</dbReference>
<dbReference type="SUPFAM" id="SSF52738">
    <property type="entry name" value="Methylesterase CheB, C-terminal domain"/>
    <property type="match status" value="1"/>
</dbReference>
<dbReference type="AlphaFoldDB" id="A0A4P2VVB4"/>
<dbReference type="GO" id="GO:0008984">
    <property type="term" value="F:protein-glutamate methylesterase activity"/>
    <property type="evidence" value="ECO:0007669"/>
    <property type="project" value="UniProtKB-EC"/>
</dbReference>
<evidence type="ECO:0000259" key="7">
    <source>
        <dbReference type="PROSITE" id="PS50110"/>
    </source>
</evidence>
<dbReference type="Pfam" id="PF01339">
    <property type="entry name" value="CheB_methylest"/>
    <property type="match status" value="1"/>
</dbReference>
<protein>
    <recommendedName>
        <fullName evidence="3">protein-glutamate methylesterase</fullName>
        <ecNumber evidence="3">3.1.1.61</ecNumber>
    </recommendedName>
</protein>
<keyword evidence="1" id="KW-0963">Cytoplasm</keyword>
<dbReference type="Gene3D" id="3.40.50.180">
    <property type="entry name" value="Methylesterase CheB, C-terminal domain"/>
    <property type="match status" value="1"/>
</dbReference>
<feature type="domain" description="Response regulatory" evidence="7">
    <location>
        <begin position="283"/>
        <end position="402"/>
    </location>
</feature>
<dbReference type="InterPro" id="IPR001789">
    <property type="entry name" value="Sig_transdc_resp-reg_receiver"/>
</dbReference>
<evidence type="ECO:0000313" key="10">
    <source>
        <dbReference type="EMBL" id="BBH52842.1"/>
    </source>
</evidence>
<dbReference type="InterPro" id="IPR000780">
    <property type="entry name" value="CheR_MeTrfase"/>
</dbReference>
<dbReference type="NCBIfam" id="NF001965">
    <property type="entry name" value="PRK00742.1"/>
    <property type="match status" value="1"/>
</dbReference>
<keyword evidence="6" id="KW-0597">Phosphoprotein</keyword>
<evidence type="ECO:0000256" key="3">
    <source>
        <dbReference type="ARBA" id="ARBA00039140"/>
    </source>
</evidence>
<dbReference type="Pfam" id="PF00072">
    <property type="entry name" value="Response_reg"/>
    <property type="match status" value="1"/>
</dbReference>
<dbReference type="InterPro" id="IPR011006">
    <property type="entry name" value="CheY-like_superfamily"/>
</dbReference>
<dbReference type="GO" id="GO:0000156">
    <property type="term" value="F:phosphorelay response regulator activity"/>
    <property type="evidence" value="ECO:0007669"/>
    <property type="project" value="InterPro"/>
</dbReference>
<dbReference type="GO" id="GO:0006935">
    <property type="term" value="P:chemotaxis"/>
    <property type="evidence" value="ECO:0007669"/>
    <property type="project" value="UniProtKB-UniRule"/>
</dbReference>
<evidence type="ECO:0000256" key="6">
    <source>
        <dbReference type="PROSITE-ProRule" id="PRU00169"/>
    </source>
</evidence>
<feature type="modified residue" description="4-aspartylphosphate" evidence="6">
    <location>
        <position position="336"/>
    </location>
</feature>
<evidence type="ECO:0000256" key="2">
    <source>
        <dbReference type="ARBA" id="ARBA00022801"/>
    </source>
</evidence>
<feature type="active site" evidence="5">
    <location>
        <position position="445"/>
    </location>
</feature>
<dbReference type="Gene3D" id="3.40.50.150">
    <property type="entry name" value="Vaccinia Virus protein VP39"/>
    <property type="match status" value="1"/>
</dbReference>
<gene>
    <name evidence="10" type="ORF">JCM31447_12850</name>
</gene>
<dbReference type="CDD" id="cd16432">
    <property type="entry name" value="CheB_Rec"/>
    <property type="match status" value="1"/>
</dbReference>
<keyword evidence="11" id="KW-1185">Reference proteome</keyword>
<comment type="catalytic activity">
    <reaction evidence="4">
        <text>[protein]-L-glutamate 5-O-methyl ester + H2O = L-glutamyl-[protein] + methanol + H(+)</text>
        <dbReference type="Rhea" id="RHEA:23236"/>
        <dbReference type="Rhea" id="RHEA-COMP:10208"/>
        <dbReference type="Rhea" id="RHEA-COMP:10311"/>
        <dbReference type="ChEBI" id="CHEBI:15377"/>
        <dbReference type="ChEBI" id="CHEBI:15378"/>
        <dbReference type="ChEBI" id="CHEBI:17790"/>
        <dbReference type="ChEBI" id="CHEBI:29973"/>
        <dbReference type="ChEBI" id="CHEBI:82795"/>
        <dbReference type="EC" id="3.1.1.61"/>
    </reaction>
</comment>
<dbReference type="InterPro" id="IPR000673">
    <property type="entry name" value="Sig_transdc_resp-reg_Me-estase"/>
</dbReference>
<dbReference type="EMBL" id="AP019368">
    <property type="protein sequence ID" value="BBH52842.1"/>
    <property type="molecule type" value="Genomic_DNA"/>
</dbReference>
<dbReference type="SUPFAM" id="SSF52172">
    <property type="entry name" value="CheY-like"/>
    <property type="match status" value="1"/>
</dbReference>
<feature type="domain" description="CheR-type methyltransferase" evidence="9">
    <location>
        <begin position="1"/>
        <end position="276"/>
    </location>
</feature>
<dbReference type="SMART" id="SM00138">
    <property type="entry name" value="MeTrc"/>
    <property type="match status" value="1"/>
</dbReference>
<dbReference type="PROSITE" id="PS50110">
    <property type="entry name" value="RESPONSE_REGULATORY"/>
    <property type="match status" value="1"/>
</dbReference>
<evidence type="ECO:0000313" key="11">
    <source>
        <dbReference type="Proteomes" id="UP000291236"/>
    </source>
</evidence>
<feature type="active site" evidence="5">
    <location>
        <position position="568"/>
    </location>
</feature>
<dbReference type="PANTHER" id="PTHR42872">
    <property type="entry name" value="PROTEIN-GLUTAMATE METHYLESTERASE/PROTEIN-GLUTAMINE GLUTAMINASE"/>
    <property type="match status" value="1"/>
</dbReference>
<dbReference type="RefSeq" id="WP_172603808.1">
    <property type="nucleotide sequence ID" value="NZ_AP019368.1"/>
</dbReference>
<proteinExistence type="predicted"/>
<dbReference type="InterPro" id="IPR022642">
    <property type="entry name" value="CheR_C"/>
</dbReference>
<keyword evidence="5" id="KW-0145">Chemotaxis</keyword>
<evidence type="ECO:0000259" key="9">
    <source>
        <dbReference type="PROSITE" id="PS50123"/>
    </source>
</evidence>
<dbReference type="Pfam" id="PF01739">
    <property type="entry name" value="CheR"/>
    <property type="match status" value="1"/>
</dbReference>
<dbReference type="Gene3D" id="3.40.50.2300">
    <property type="match status" value="1"/>
</dbReference>
<dbReference type="SUPFAM" id="SSF53335">
    <property type="entry name" value="S-adenosyl-L-methionine-dependent methyltransferases"/>
    <property type="match status" value="1"/>
</dbReference>
<evidence type="ECO:0000256" key="5">
    <source>
        <dbReference type="PROSITE-ProRule" id="PRU00050"/>
    </source>
</evidence>
<dbReference type="PROSITE" id="PS50123">
    <property type="entry name" value="CHER"/>
    <property type="match status" value="1"/>
</dbReference>
<dbReference type="CDD" id="cd17541">
    <property type="entry name" value="REC_CheB-like"/>
    <property type="match status" value="1"/>
</dbReference>
<dbReference type="KEGG" id="sbf:JCM31447_12850"/>
<evidence type="ECO:0000259" key="8">
    <source>
        <dbReference type="PROSITE" id="PS50122"/>
    </source>
</evidence>
<dbReference type="PRINTS" id="PR00996">
    <property type="entry name" value="CHERMTFRASE"/>
</dbReference>
<name>A0A4P2VVB4_FLUSA</name>
<dbReference type="InterPro" id="IPR035909">
    <property type="entry name" value="CheB_C"/>
</dbReference>
<dbReference type="InterPro" id="IPR029063">
    <property type="entry name" value="SAM-dependent_MTases_sf"/>
</dbReference>
<dbReference type="EC" id="3.1.1.61" evidence="3"/>
<dbReference type="GO" id="GO:0005737">
    <property type="term" value="C:cytoplasm"/>
    <property type="evidence" value="ECO:0007669"/>
    <property type="project" value="InterPro"/>
</dbReference>
<dbReference type="PANTHER" id="PTHR42872:SF6">
    <property type="entry name" value="PROTEIN-GLUTAMATE METHYLESTERASE_PROTEIN-GLUTAMINE GLUTAMINASE"/>
    <property type="match status" value="1"/>
</dbReference>
<evidence type="ECO:0000256" key="4">
    <source>
        <dbReference type="ARBA" id="ARBA00048267"/>
    </source>
</evidence>
<evidence type="ECO:0000256" key="1">
    <source>
        <dbReference type="ARBA" id="ARBA00022490"/>
    </source>
</evidence>